<dbReference type="InterPro" id="IPR008965">
    <property type="entry name" value="CBM2/CBM3_carb-bd_dom_sf"/>
</dbReference>
<dbReference type="InterPro" id="IPR012291">
    <property type="entry name" value="CBM2_carb-bd_dom_sf"/>
</dbReference>
<dbReference type="AlphaFoldDB" id="A0A917X766"/>
<evidence type="ECO:0000259" key="2">
    <source>
        <dbReference type="PROSITE" id="PS51173"/>
    </source>
</evidence>
<dbReference type="Gene3D" id="2.60.40.290">
    <property type="match status" value="1"/>
</dbReference>
<evidence type="ECO:0000256" key="1">
    <source>
        <dbReference type="SAM" id="SignalP"/>
    </source>
</evidence>
<dbReference type="SMART" id="SM00637">
    <property type="entry name" value="CBD_II"/>
    <property type="match status" value="1"/>
</dbReference>
<evidence type="ECO:0000313" key="4">
    <source>
        <dbReference type="Proteomes" id="UP000642070"/>
    </source>
</evidence>
<dbReference type="GO" id="GO:0030247">
    <property type="term" value="F:polysaccharide binding"/>
    <property type="evidence" value="ECO:0007669"/>
    <property type="project" value="UniProtKB-UniRule"/>
</dbReference>
<feature type="signal peptide" evidence="1">
    <location>
        <begin position="1"/>
        <end position="29"/>
    </location>
</feature>
<organism evidence="3 4">
    <name type="scientific">Dactylosporangium sucinum</name>
    <dbReference type="NCBI Taxonomy" id="1424081"/>
    <lineage>
        <taxon>Bacteria</taxon>
        <taxon>Bacillati</taxon>
        <taxon>Actinomycetota</taxon>
        <taxon>Actinomycetes</taxon>
        <taxon>Micromonosporales</taxon>
        <taxon>Micromonosporaceae</taxon>
        <taxon>Dactylosporangium</taxon>
    </lineage>
</organism>
<dbReference type="Proteomes" id="UP000642070">
    <property type="component" value="Unassembled WGS sequence"/>
</dbReference>
<name>A0A917X766_9ACTN</name>
<dbReference type="EMBL" id="BMPI01000092">
    <property type="protein sequence ID" value="GGM83476.1"/>
    <property type="molecule type" value="Genomic_DNA"/>
</dbReference>
<keyword evidence="1" id="KW-0732">Signal</keyword>
<gene>
    <name evidence="3" type="ORF">GCM10007977_101030</name>
</gene>
<feature type="domain" description="CBM2" evidence="2">
    <location>
        <begin position="31"/>
        <end position="137"/>
    </location>
</feature>
<sequence>MDKHRLPLRLASVLVSAAAIAAAQSPASAADPAPAPSCSAQVITFTPGYQVVVNVRNTTTVPVTGWHLTFQLAPTATIASSFGGTITRAGSAGTITPAVYFATIQPGGQANVGFGGSAVPFTPPTGFTLNGTPCAASGW</sequence>
<dbReference type="InterPro" id="IPR001919">
    <property type="entry name" value="CBD2"/>
</dbReference>
<keyword evidence="4" id="KW-1185">Reference proteome</keyword>
<protein>
    <submittedName>
        <fullName evidence="3">Cellulose-binding protein</fullName>
    </submittedName>
</protein>
<evidence type="ECO:0000313" key="3">
    <source>
        <dbReference type="EMBL" id="GGM83476.1"/>
    </source>
</evidence>
<dbReference type="GO" id="GO:0005975">
    <property type="term" value="P:carbohydrate metabolic process"/>
    <property type="evidence" value="ECO:0007669"/>
    <property type="project" value="InterPro"/>
</dbReference>
<dbReference type="GO" id="GO:0004553">
    <property type="term" value="F:hydrolase activity, hydrolyzing O-glycosyl compounds"/>
    <property type="evidence" value="ECO:0007669"/>
    <property type="project" value="InterPro"/>
</dbReference>
<reference evidence="3" key="1">
    <citation type="journal article" date="2014" name="Int. J. Syst. Evol. Microbiol.">
        <title>Complete genome sequence of Corynebacterium casei LMG S-19264T (=DSM 44701T), isolated from a smear-ripened cheese.</title>
        <authorList>
            <consortium name="US DOE Joint Genome Institute (JGI-PGF)"/>
            <person name="Walter F."/>
            <person name="Albersmeier A."/>
            <person name="Kalinowski J."/>
            <person name="Ruckert C."/>
        </authorList>
    </citation>
    <scope>NUCLEOTIDE SEQUENCE</scope>
    <source>
        <strain evidence="3">JCM 19831</strain>
    </source>
</reference>
<dbReference type="SUPFAM" id="SSF49384">
    <property type="entry name" value="Carbohydrate-binding domain"/>
    <property type="match status" value="1"/>
</dbReference>
<dbReference type="Pfam" id="PF00553">
    <property type="entry name" value="CBM_2"/>
    <property type="match status" value="1"/>
</dbReference>
<dbReference type="RefSeq" id="WP_190257244.1">
    <property type="nucleotide sequence ID" value="NZ_BMPI01000092.1"/>
</dbReference>
<reference evidence="3" key="2">
    <citation type="submission" date="2020-09" db="EMBL/GenBank/DDBJ databases">
        <authorList>
            <person name="Sun Q."/>
            <person name="Ohkuma M."/>
        </authorList>
    </citation>
    <scope>NUCLEOTIDE SEQUENCE</scope>
    <source>
        <strain evidence="3">JCM 19831</strain>
    </source>
</reference>
<dbReference type="PROSITE" id="PS51173">
    <property type="entry name" value="CBM2"/>
    <property type="match status" value="1"/>
</dbReference>
<comment type="caution">
    <text evidence="3">The sequence shown here is derived from an EMBL/GenBank/DDBJ whole genome shotgun (WGS) entry which is preliminary data.</text>
</comment>
<accession>A0A917X766</accession>
<feature type="chain" id="PRO_5037655410" evidence="1">
    <location>
        <begin position="30"/>
        <end position="139"/>
    </location>
</feature>
<proteinExistence type="predicted"/>